<dbReference type="FunFam" id="1.20.1250.60:FF:000002">
    <property type="entry name" value="Interferon lambda-4"/>
    <property type="match status" value="1"/>
</dbReference>
<dbReference type="Proteomes" id="UP001652624">
    <property type="component" value="Chromosome 2"/>
</dbReference>
<comment type="similarity">
    <text evidence="2">Belongs to the lambda interferon family.</text>
</comment>
<proteinExistence type="inferred from homology"/>
<dbReference type="GO" id="GO:0005615">
    <property type="term" value="C:extracellular space"/>
    <property type="evidence" value="ECO:0007669"/>
    <property type="project" value="UniProtKB-KW"/>
</dbReference>
<dbReference type="eggNOG" id="ENOG502TF7Z">
    <property type="taxonomic scope" value="Eukaryota"/>
</dbReference>
<reference evidence="7" key="1">
    <citation type="submission" date="2025-05" db="UniProtKB">
        <authorList>
            <consortium name="RefSeq"/>
        </authorList>
    </citation>
    <scope>NUCLEOTIDE SEQUENCE [LARGE SCALE GENOMIC DNA]</scope>
</reference>
<name>A0A1S2ZSY3_ERIEU</name>
<dbReference type="AlphaFoldDB" id="A0A1S2ZSY3"/>
<protein>
    <submittedName>
        <fullName evidence="8">Interferon lambda-4-like</fullName>
    </submittedName>
</protein>
<accession>A0A1S2ZSY3</accession>
<dbReference type="InterPro" id="IPR038326">
    <property type="entry name" value="IFN-lambda_sf"/>
</dbReference>
<dbReference type="InParanoid" id="A0A1S2ZSY3"/>
<gene>
    <name evidence="8" type="primary">LOC103114354</name>
</gene>
<dbReference type="FunCoup" id="A0A1S2ZSY3">
    <property type="interactions" value="1"/>
</dbReference>
<reference evidence="8" key="2">
    <citation type="submission" date="2025-08" db="UniProtKB">
        <authorList>
            <consortium name="RefSeq"/>
        </authorList>
    </citation>
    <scope>IDENTIFICATION</scope>
</reference>
<dbReference type="Pfam" id="PF15177">
    <property type="entry name" value="IL28A"/>
    <property type="match status" value="1"/>
</dbReference>
<keyword evidence="3" id="KW-0202">Cytokine</keyword>
<keyword evidence="4" id="KW-0964">Secreted</keyword>
<evidence type="ECO:0000256" key="6">
    <source>
        <dbReference type="ARBA" id="ARBA00023118"/>
    </source>
</evidence>
<sequence length="201" mass="21908">MDKSVMGALGTEMGVLGARSRAVVAAAGLWVLVAVDAVAQPGQQPPRHCLLSHYSSLDPTVLLEVKALRDHYEEETLSWRPQNCSFRPRRMPPPPSSCARLLLVARDIVDTQAVISSLRSLGPVPGAGPTLDLLVAAGRDLAACLELVRPGSSRRLLGPRRRSQKTKRQDSPRCHEAKVIFSLLRLLTWDLRLVAQLGPCL</sequence>
<keyword evidence="7" id="KW-1185">Reference proteome</keyword>
<keyword evidence="5" id="KW-0732">Signal</keyword>
<dbReference type="GO" id="GO:0005125">
    <property type="term" value="F:cytokine activity"/>
    <property type="evidence" value="ECO:0007669"/>
    <property type="project" value="UniProtKB-KW"/>
</dbReference>
<dbReference type="GO" id="GO:0045087">
    <property type="term" value="P:innate immune response"/>
    <property type="evidence" value="ECO:0007669"/>
    <property type="project" value="TreeGrafter"/>
</dbReference>
<dbReference type="Gene3D" id="1.20.1250.60">
    <property type="entry name" value="Interferon lambda"/>
    <property type="match status" value="1"/>
</dbReference>
<comment type="subcellular location">
    <subcellularLocation>
        <location evidence="1">Secreted</location>
    </subcellularLocation>
</comment>
<keyword evidence="6" id="KW-0051">Antiviral defense</keyword>
<dbReference type="GeneID" id="103114354"/>
<evidence type="ECO:0000313" key="8">
    <source>
        <dbReference type="RefSeq" id="XP_007524087.1"/>
    </source>
</evidence>
<dbReference type="GO" id="GO:0007259">
    <property type="term" value="P:cell surface receptor signaling pathway via JAK-STAT"/>
    <property type="evidence" value="ECO:0007669"/>
    <property type="project" value="InterPro"/>
</dbReference>
<dbReference type="PANTHER" id="PTHR31943:SF17">
    <property type="entry name" value="INTERFERON LAMBDA-4"/>
    <property type="match status" value="1"/>
</dbReference>
<dbReference type="GO" id="GO:0051607">
    <property type="term" value="P:defense response to virus"/>
    <property type="evidence" value="ECO:0007669"/>
    <property type="project" value="UniProtKB-KW"/>
</dbReference>
<dbReference type="GO" id="GO:0050778">
    <property type="term" value="P:positive regulation of immune response"/>
    <property type="evidence" value="ECO:0007669"/>
    <property type="project" value="InterPro"/>
</dbReference>
<evidence type="ECO:0000313" key="7">
    <source>
        <dbReference type="Proteomes" id="UP001652624"/>
    </source>
</evidence>
<evidence type="ECO:0000256" key="2">
    <source>
        <dbReference type="ARBA" id="ARBA00008717"/>
    </source>
</evidence>
<evidence type="ECO:0000256" key="4">
    <source>
        <dbReference type="ARBA" id="ARBA00022525"/>
    </source>
</evidence>
<dbReference type="PANTHER" id="PTHR31943">
    <property type="entry name" value="INTERLEUKIN-28 AND 29"/>
    <property type="match status" value="1"/>
</dbReference>
<dbReference type="RefSeq" id="XP_007524087.1">
    <property type="nucleotide sequence ID" value="XM_007524025.1"/>
</dbReference>
<evidence type="ECO:0000256" key="1">
    <source>
        <dbReference type="ARBA" id="ARBA00004613"/>
    </source>
</evidence>
<dbReference type="OrthoDB" id="9838087at2759"/>
<dbReference type="InterPro" id="IPR029177">
    <property type="entry name" value="INF_lambda"/>
</dbReference>
<organism evidence="7 8">
    <name type="scientific">Erinaceus europaeus</name>
    <name type="common">Western European hedgehog</name>
    <dbReference type="NCBI Taxonomy" id="9365"/>
    <lineage>
        <taxon>Eukaryota</taxon>
        <taxon>Metazoa</taxon>
        <taxon>Chordata</taxon>
        <taxon>Craniata</taxon>
        <taxon>Vertebrata</taxon>
        <taxon>Euteleostomi</taxon>
        <taxon>Mammalia</taxon>
        <taxon>Eutheria</taxon>
        <taxon>Laurasiatheria</taxon>
        <taxon>Eulipotyphla</taxon>
        <taxon>Erinaceidae</taxon>
        <taxon>Erinaceinae</taxon>
        <taxon>Erinaceus</taxon>
    </lineage>
</organism>
<evidence type="ECO:0000256" key="3">
    <source>
        <dbReference type="ARBA" id="ARBA00022514"/>
    </source>
</evidence>
<evidence type="ECO:0000256" key="5">
    <source>
        <dbReference type="ARBA" id="ARBA00022729"/>
    </source>
</evidence>